<dbReference type="Pfam" id="PF03151">
    <property type="entry name" value="TPT"/>
    <property type="match status" value="1"/>
</dbReference>
<dbReference type="PANTHER" id="PTHR11132">
    <property type="entry name" value="SOLUTE CARRIER FAMILY 35"/>
    <property type="match status" value="1"/>
</dbReference>
<dbReference type="EMBL" id="GHJT01008348">
    <property type="protein sequence ID" value="MOY42319.1"/>
    <property type="molecule type" value="Transcribed_RNA"/>
</dbReference>
<dbReference type="InterPro" id="IPR004853">
    <property type="entry name" value="Sugar_P_trans_dom"/>
</dbReference>
<feature type="transmembrane region" description="Helical" evidence="5">
    <location>
        <begin position="205"/>
        <end position="228"/>
    </location>
</feature>
<feature type="domain" description="Sugar phosphate transporter" evidence="7">
    <location>
        <begin position="45"/>
        <end position="226"/>
    </location>
</feature>
<feature type="transmembrane region" description="Helical" evidence="5">
    <location>
        <begin position="180"/>
        <end position="199"/>
    </location>
</feature>
<dbReference type="AlphaFoldDB" id="A0A4D5RZ28"/>
<feature type="transmembrane region" description="Helical" evidence="5">
    <location>
        <begin position="83"/>
        <end position="103"/>
    </location>
</feature>
<accession>A0A4D5RZ28</accession>
<feature type="transmembrane region" description="Helical" evidence="5">
    <location>
        <begin position="59"/>
        <end position="77"/>
    </location>
</feature>
<evidence type="ECO:0000256" key="2">
    <source>
        <dbReference type="ARBA" id="ARBA00022692"/>
    </source>
</evidence>
<feature type="signal peptide" evidence="6">
    <location>
        <begin position="1"/>
        <end position="21"/>
    </location>
</feature>
<dbReference type="GO" id="GO:0016020">
    <property type="term" value="C:membrane"/>
    <property type="evidence" value="ECO:0007669"/>
    <property type="project" value="UniProtKB-SubCell"/>
</dbReference>
<keyword evidence="6" id="KW-0732">Signal</keyword>
<organism evidence="8">
    <name type="scientific">Ixodes scapularis</name>
    <name type="common">Black-legged tick</name>
    <name type="synonym">Deer tick</name>
    <dbReference type="NCBI Taxonomy" id="6945"/>
    <lineage>
        <taxon>Eukaryota</taxon>
        <taxon>Metazoa</taxon>
        <taxon>Ecdysozoa</taxon>
        <taxon>Arthropoda</taxon>
        <taxon>Chelicerata</taxon>
        <taxon>Arachnida</taxon>
        <taxon>Acari</taxon>
        <taxon>Parasitiformes</taxon>
        <taxon>Ixodida</taxon>
        <taxon>Ixodoidea</taxon>
        <taxon>Ixodidae</taxon>
        <taxon>Ixodinae</taxon>
        <taxon>Ixodes</taxon>
    </lineage>
</organism>
<evidence type="ECO:0000256" key="5">
    <source>
        <dbReference type="SAM" id="Phobius"/>
    </source>
</evidence>
<protein>
    <submittedName>
        <fullName evidence="8">Putative udp-n-acetylglucosamine/udp-glucose/gdp-mannose transporter</fullName>
    </submittedName>
</protein>
<dbReference type="OrthoDB" id="417037at2759"/>
<comment type="subcellular location">
    <subcellularLocation>
        <location evidence="1">Membrane</location>
        <topology evidence="1">Multi-pass membrane protein</topology>
    </subcellularLocation>
</comment>
<evidence type="ECO:0000256" key="6">
    <source>
        <dbReference type="SAM" id="SignalP"/>
    </source>
</evidence>
<sequence length="233" mass="25518">MAISAKVFPLPLFFGANLVCGLGGTQKISLPMFTALRRFSIMMTMIGEYLVLKKIPQPGIVISVIAMVGGAMIAASRDLSFNLSGYTLVLLNDLFTAANIICVRKKQDAKDLSNYELLFYNALFMLVPLCLLSWSLGDVTLAWQFPLWADLGFLLSFLASCFMGFLVMHATMLCTAHNSALTTTIVGCLKNIITTYVGMYVGGDYIFNLANFVGLNISMAGSLLYSYLTFVQK</sequence>
<proteinExistence type="predicted"/>
<dbReference type="VEuPathDB" id="VectorBase:ISCW009280"/>
<dbReference type="VEuPathDB" id="VectorBase:ISCI009280"/>
<keyword evidence="2 5" id="KW-0812">Transmembrane</keyword>
<feature type="transmembrane region" description="Helical" evidence="5">
    <location>
        <begin position="31"/>
        <end position="52"/>
    </location>
</feature>
<evidence type="ECO:0000256" key="3">
    <source>
        <dbReference type="ARBA" id="ARBA00022989"/>
    </source>
</evidence>
<evidence type="ECO:0000256" key="4">
    <source>
        <dbReference type="ARBA" id="ARBA00023136"/>
    </source>
</evidence>
<evidence type="ECO:0000313" key="8">
    <source>
        <dbReference type="EMBL" id="MOY42319.1"/>
    </source>
</evidence>
<feature type="chain" id="PRO_5020041882" evidence="6">
    <location>
        <begin position="22"/>
        <end position="233"/>
    </location>
</feature>
<dbReference type="InterPro" id="IPR050186">
    <property type="entry name" value="TPT_transporter"/>
</dbReference>
<evidence type="ECO:0000259" key="7">
    <source>
        <dbReference type="Pfam" id="PF03151"/>
    </source>
</evidence>
<keyword evidence="4 5" id="KW-0472">Membrane</keyword>
<reference evidence="8" key="1">
    <citation type="submission" date="2019-04" db="EMBL/GenBank/DDBJ databases">
        <title>An insight into the mialome of Ixodes scapularis.</title>
        <authorList>
            <person name="Ribeiro J.M."/>
            <person name="Mather T.N."/>
            <person name="Karim S."/>
        </authorList>
    </citation>
    <scope>NUCLEOTIDE SEQUENCE</scope>
</reference>
<evidence type="ECO:0000256" key="1">
    <source>
        <dbReference type="ARBA" id="ARBA00004141"/>
    </source>
</evidence>
<feature type="transmembrane region" description="Helical" evidence="5">
    <location>
        <begin position="148"/>
        <end position="168"/>
    </location>
</feature>
<feature type="transmembrane region" description="Helical" evidence="5">
    <location>
        <begin position="115"/>
        <end position="136"/>
    </location>
</feature>
<keyword evidence="3 5" id="KW-1133">Transmembrane helix</keyword>
<dbReference type="VEuPathDB" id="VectorBase:ISCP_018670"/>
<name>A0A4D5RZ28_IXOSC</name>